<comment type="caution">
    <text evidence="2">The sequence shown here is derived from an EMBL/GenBank/DDBJ whole genome shotgun (WGS) entry which is preliminary data.</text>
</comment>
<name>A0AA86PSV7_9EUKA</name>
<keyword evidence="1" id="KW-0472">Membrane</keyword>
<feature type="transmembrane region" description="Helical" evidence="1">
    <location>
        <begin position="78"/>
        <end position="100"/>
    </location>
</feature>
<feature type="transmembrane region" description="Helical" evidence="1">
    <location>
        <begin position="121"/>
        <end position="144"/>
    </location>
</feature>
<evidence type="ECO:0000256" key="1">
    <source>
        <dbReference type="SAM" id="Phobius"/>
    </source>
</evidence>
<accession>A0AA86PSV7</accession>
<sequence length="156" mass="17921">MITLGFIIEITFFTCSQQRFGFGVFTFQSGTIQEQAGILTTRDLQANIQISFKELLESSSNFGKFAFSCSYSFQLENLLTIGLEILLSQEVLHIVFLYIVQSKINNSVSHGCTRTSKKFNFIVLNYFLLEFVRQALALFVHYFYRLGSVLSDRCSW</sequence>
<reference evidence="2" key="1">
    <citation type="submission" date="2023-06" db="EMBL/GenBank/DDBJ databases">
        <authorList>
            <person name="Kurt Z."/>
        </authorList>
    </citation>
    <scope>NUCLEOTIDE SEQUENCE</scope>
</reference>
<dbReference type="EMBL" id="CATOUU010000747">
    <property type="protein sequence ID" value="CAI9945554.1"/>
    <property type="molecule type" value="Genomic_DNA"/>
</dbReference>
<gene>
    <name evidence="3" type="ORF">HINF_LOCUS23263</name>
    <name evidence="2" type="ORF">HINF_LOCUS33199</name>
</gene>
<dbReference type="EMBL" id="CAXDID020000066">
    <property type="protein sequence ID" value="CAL6012355.1"/>
    <property type="molecule type" value="Genomic_DNA"/>
</dbReference>
<dbReference type="AlphaFoldDB" id="A0AA86PSV7"/>
<evidence type="ECO:0000313" key="3">
    <source>
        <dbReference type="EMBL" id="CAL6012355.1"/>
    </source>
</evidence>
<evidence type="ECO:0000313" key="2">
    <source>
        <dbReference type="EMBL" id="CAI9945554.1"/>
    </source>
</evidence>
<evidence type="ECO:0000313" key="4">
    <source>
        <dbReference type="Proteomes" id="UP001642409"/>
    </source>
</evidence>
<protein>
    <submittedName>
        <fullName evidence="3">Hypothetical_protein</fullName>
    </submittedName>
</protein>
<organism evidence="2">
    <name type="scientific">Hexamita inflata</name>
    <dbReference type="NCBI Taxonomy" id="28002"/>
    <lineage>
        <taxon>Eukaryota</taxon>
        <taxon>Metamonada</taxon>
        <taxon>Diplomonadida</taxon>
        <taxon>Hexamitidae</taxon>
        <taxon>Hexamitinae</taxon>
        <taxon>Hexamita</taxon>
    </lineage>
</organism>
<keyword evidence="4" id="KW-1185">Reference proteome</keyword>
<keyword evidence="1" id="KW-0812">Transmembrane</keyword>
<reference evidence="3 4" key="2">
    <citation type="submission" date="2024-07" db="EMBL/GenBank/DDBJ databases">
        <authorList>
            <person name="Akdeniz Z."/>
        </authorList>
    </citation>
    <scope>NUCLEOTIDE SEQUENCE [LARGE SCALE GENOMIC DNA]</scope>
</reference>
<proteinExistence type="predicted"/>
<dbReference type="Proteomes" id="UP001642409">
    <property type="component" value="Unassembled WGS sequence"/>
</dbReference>
<keyword evidence="1" id="KW-1133">Transmembrane helix</keyword>